<dbReference type="EMBL" id="CP139487">
    <property type="protein sequence ID" value="WPU65972.1"/>
    <property type="molecule type" value="Genomic_DNA"/>
</dbReference>
<evidence type="ECO:0000313" key="4">
    <source>
        <dbReference type="EMBL" id="WPU65972.1"/>
    </source>
</evidence>
<dbReference type="InterPro" id="IPR025723">
    <property type="entry name" value="ArsA/GET3_ATPase-like"/>
</dbReference>
<dbReference type="Pfam" id="PF02374">
    <property type="entry name" value="ArsA_ATPase"/>
    <property type="match status" value="1"/>
</dbReference>
<evidence type="ECO:0000256" key="2">
    <source>
        <dbReference type="ARBA" id="ARBA00066752"/>
    </source>
</evidence>
<name>A0AAX4HRU1_9BACT</name>
<dbReference type="PANTHER" id="PTHR10803">
    <property type="entry name" value="ARSENICAL PUMP-DRIVING ATPASE ARSENITE-TRANSLOCATING ATPASE"/>
    <property type="match status" value="1"/>
</dbReference>
<evidence type="ECO:0000259" key="3">
    <source>
        <dbReference type="Pfam" id="PF02374"/>
    </source>
</evidence>
<accession>A0AAX4HRU1</accession>
<dbReference type="GO" id="GO:0015446">
    <property type="term" value="F:ATPase-coupled arsenite transmembrane transporter activity"/>
    <property type="evidence" value="ECO:0007669"/>
    <property type="project" value="UniProtKB-EC"/>
</dbReference>
<dbReference type="Gene3D" id="3.40.50.300">
    <property type="entry name" value="P-loop containing nucleotide triphosphate hydrolases"/>
    <property type="match status" value="1"/>
</dbReference>
<proteinExistence type="predicted"/>
<dbReference type="AlphaFoldDB" id="A0AAX4HRU1"/>
<dbReference type="PANTHER" id="PTHR10803:SF26">
    <property type="entry name" value="ANION TRANSPORTER ATPASE-RELATED"/>
    <property type="match status" value="1"/>
</dbReference>
<dbReference type="RefSeq" id="WP_321397537.1">
    <property type="nucleotide sequence ID" value="NZ_CP139487.1"/>
</dbReference>
<keyword evidence="5" id="KW-1185">Reference proteome</keyword>
<reference evidence="4 5" key="1">
    <citation type="submission" date="2023-11" db="EMBL/GenBank/DDBJ databases">
        <title>Peredibacter starrii A3.12.</title>
        <authorList>
            <person name="Mitchell R.J."/>
        </authorList>
    </citation>
    <scope>NUCLEOTIDE SEQUENCE [LARGE SCALE GENOMIC DNA]</scope>
    <source>
        <strain evidence="4 5">A3.12</strain>
    </source>
</reference>
<dbReference type="InterPro" id="IPR027417">
    <property type="entry name" value="P-loop_NTPase"/>
</dbReference>
<dbReference type="InterPro" id="IPR016300">
    <property type="entry name" value="ATPase_ArsA/GET3"/>
</dbReference>
<dbReference type="GO" id="GO:0005524">
    <property type="term" value="F:ATP binding"/>
    <property type="evidence" value="ECO:0007669"/>
    <property type="project" value="InterPro"/>
</dbReference>
<evidence type="ECO:0000256" key="1">
    <source>
        <dbReference type="ARBA" id="ARBA00052296"/>
    </source>
</evidence>
<dbReference type="Proteomes" id="UP001324634">
    <property type="component" value="Chromosome"/>
</dbReference>
<dbReference type="KEGG" id="psti:SOO65_04365"/>
<feature type="domain" description="ArsA/GET3 Anion-transporting ATPase-like" evidence="3">
    <location>
        <begin position="10"/>
        <end position="158"/>
    </location>
</feature>
<dbReference type="EC" id="7.3.2.7" evidence="2"/>
<gene>
    <name evidence="4" type="ORF">SOO65_04365</name>
</gene>
<organism evidence="4 5">
    <name type="scientific">Peredibacter starrii</name>
    <dbReference type="NCBI Taxonomy" id="28202"/>
    <lineage>
        <taxon>Bacteria</taxon>
        <taxon>Pseudomonadati</taxon>
        <taxon>Bdellovibrionota</taxon>
        <taxon>Bacteriovoracia</taxon>
        <taxon>Bacteriovoracales</taxon>
        <taxon>Bacteriovoracaceae</taxon>
        <taxon>Peredibacter</taxon>
    </lineage>
</organism>
<dbReference type="GO" id="GO:0016887">
    <property type="term" value="F:ATP hydrolysis activity"/>
    <property type="evidence" value="ECO:0007669"/>
    <property type="project" value="InterPro"/>
</dbReference>
<protein>
    <recommendedName>
        <fullName evidence="2">arsenite-transporting ATPase</fullName>
        <ecNumber evidence="2">7.3.2.7</ecNumber>
    </recommendedName>
</protein>
<sequence>MGLEIKSFEIFCGTGGVGKTTLATSRALNLSQMGKRVLLITIDPAKRLKDLLGLKGEHVGDVTSVELQGLKLDALLMSPEKTIQRMARQYNTPDLASNRIVQILSRPYGGMNEILSLVEVQMQFETGKYDVVVLDTPPGAHFLDFLEGVGKIRSFFNQNFVEIFSYLSQKTASAGKKVFGFGLINKIVSSGVRKLLGYLQNVTGAEFIDDFIQAIHIIYQSREAFMKGLALQDKLKSRTECNWFLVTSVEQGKAQEAVEMKSHASEFIHQDHYLVLNKCLEQELRGWSPSDESLNNVKKSLEGKEISLKQQLRGLFPEVLEFPEVISLSPTDHIQHLTEKWKSYVV</sequence>
<dbReference type="SUPFAM" id="SSF52540">
    <property type="entry name" value="P-loop containing nucleoside triphosphate hydrolases"/>
    <property type="match status" value="1"/>
</dbReference>
<comment type="catalytic activity">
    <reaction evidence="1">
        <text>arsenite(in) + ATP + H2O = arsenite(out) + ADP + phosphate + H(+)</text>
        <dbReference type="Rhea" id="RHEA:11348"/>
        <dbReference type="ChEBI" id="CHEBI:15377"/>
        <dbReference type="ChEBI" id="CHEBI:15378"/>
        <dbReference type="ChEBI" id="CHEBI:29242"/>
        <dbReference type="ChEBI" id="CHEBI:30616"/>
        <dbReference type="ChEBI" id="CHEBI:43474"/>
        <dbReference type="ChEBI" id="CHEBI:456216"/>
        <dbReference type="EC" id="7.3.2.7"/>
    </reaction>
</comment>
<evidence type="ECO:0000313" key="5">
    <source>
        <dbReference type="Proteomes" id="UP001324634"/>
    </source>
</evidence>